<dbReference type="InterPro" id="IPR027417">
    <property type="entry name" value="P-loop_NTPase"/>
</dbReference>
<accession>A0A8J3ZGN2</accession>
<dbReference type="Proteomes" id="UP000612585">
    <property type="component" value="Unassembled WGS sequence"/>
</dbReference>
<evidence type="ECO:0000313" key="2">
    <source>
        <dbReference type="Proteomes" id="UP000612585"/>
    </source>
</evidence>
<keyword evidence="2" id="KW-1185">Reference proteome</keyword>
<evidence type="ECO:0008006" key="3">
    <source>
        <dbReference type="Google" id="ProtNLM"/>
    </source>
</evidence>
<name>A0A8J3ZGN2_9ACTN</name>
<gene>
    <name evidence="1" type="ORF">Vau01_113300</name>
</gene>
<dbReference type="SUPFAM" id="SSF52540">
    <property type="entry name" value="P-loop containing nucleoside triphosphate hydrolases"/>
    <property type="match status" value="1"/>
</dbReference>
<sequence length="171" mass="18546">MVDLILVNGLPGSGKTTLANGLARLLDAPLIAKDAIKEAVADVVVAAPGMALGMAAGEMMWTLAAAMSGTVVLESWWFRPRDLRFVQAGLRRCSPTSVIEVWCDVPSHVAKSRFAARQRHRIHDDQRKLADAWPRWEVEAEPLGVGPVARIDTRSPVNLADASNQIANARM</sequence>
<dbReference type="RefSeq" id="WP_204011119.1">
    <property type="nucleotide sequence ID" value="NZ_BOPG01000103.1"/>
</dbReference>
<organism evidence="1 2">
    <name type="scientific">Virgisporangium aurantiacum</name>
    <dbReference type="NCBI Taxonomy" id="175570"/>
    <lineage>
        <taxon>Bacteria</taxon>
        <taxon>Bacillati</taxon>
        <taxon>Actinomycetota</taxon>
        <taxon>Actinomycetes</taxon>
        <taxon>Micromonosporales</taxon>
        <taxon>Micromonosporaceae</taxon>
        <taxon>Virgisporangium</taxon>
    </lineage>
</organism>
<dbReference type="Pfam" id="PF13671">
    <property type="entry name" value="AAA_33"/>
    <property type="match status" value="1"/>
</dbReference>
<protein>
    <recommendedName>
        <fullName evidence="3">AAA domain-containing protein</fullName>
    </recommendedName>
</protein>
<evidence type="ECO:0000313" key="1">
    <source>
        <dbReference type="EMBL" id="GIJ63814.1"/>
    </source>
</evidence>
<reference evidence="1" key="1">
    <citation type="submission" date="2021-01" db="EMBL/GenBank/DDBJ databases">
        <title>Whole genome shotgun sequence of Virgisporangium aurantiacum NBRC 16421.</title>
        <authorList>
            <person name="Komaki H."/>
            <person name="Tamura T."/>
        </authorList>
    </citation>
    <scope>NUCLEOTIDE SEQUENCE</scope>
    <source>
        <strain evidence="1">NBRC 16421</strain>
    </source>
</reference>
<dbReference type="EMBL" id="BOPG01000103">
    <property type="protein sequence ID" value="GIJ63814.1"/>
    <property type="molecule type" value="Genomic_DNA"/>
</dbReference>
<proteinExistence type="predicted"/>
<dbReference type="Gene3D" id="3.40.50.300">
    <property type="entry name" value="P-loop containing nucleotide triphosphate hydrolases"/>
    <property type="match status" value="1"/>
</dbReference>
<dbReference type="AlphaFoldDB" id="A0A8J3ZGN2"/>
<comment type="caution">
    <text evidence="1">The sequence shown here is derived from an EMBL/GenBank/DDBJ whole genome shotgun (WGS) entry which is preliminary data.</text>
</comment>